<gene>
    <name evidence="6" type="ORF">OE88DRAFT_1780466</name>
</gene>
<proteinExistence type="predicted"/>
<dbReference type="Proteomes" id="UP000305948">
    <property type="component" value="Unassembled WGS sequence"/>
</dbReference>
<organism evidence="6 7">
    <name type="scientific">Heliocybe sulcata</name>
    <dbReference type="NCBI Taxonomy" id="5364"/>
    <lineage>
        <taxon>Eukaryota</taxon>
        <taxon>Fungi</taxon>
        <taxon>Dikarya</taxon>
        <taxon>Basidiomycota</taxon>
        <taxon>Agaricomycotina</taxon>
        <taxon>Agaricomycetes</taxon>
        <taxon>Gloeophyllales</taxon>
        <taxon>Gloeophyllaceae</taxon>
        <taxon>Heliocybe</taxon>
    </lineage>
</organism>
<dbReference type="Gene3D" id="2.130.10.10">
    <property type="entry name" value="YVTN repeat-like/Quinoprotein amine dehydrogenase"/>
    <property type="match status" value="1"/>
</dbReference>
<evidence type="ECO:0000259" key="5">
    <source>
        <dbReference type="PROSITE" id="PS51783"/>
    </source>
</evidence>
<dbReference type="Pfam" id="PF02138">
    <property type="entry name" value="Beach"/>
    <property type="match status" value="1"/>
</dbReference>
<keyword evidence="7" id="KW-1185">Reference proteome</keyword>
<dbReference type="SUPFAM" id="SSF49899">
    <property type="entry name" value="Concanavalin A-like lectins/glucanases"/>
    <property type="match status" value="1"/>
</dbReference>
<dbReference type="SMART" id="SM00320">
    <property type="entry name" value="WD40"/>
    <property type="match status" value="4"/>
</dbReference>
<feature type="domain" description="BEACH-type PH" evidence="5">
    <location>
        <begin position="1249"/>
        <end position="1371"/>
    </location>
</feature>
<dbReference type="InterPro" id="IPR015943">
    <property type="entry name" value="WD40/YVTN_repeat-like_dom_sf"/>
</dbReference>
<dbReference type="SUPFAM" id="SSF81837">
    <property type="entry name" value="BEACH domain"/>
    <property type="match status" value="1"/>
</dbReference>
<dbReference type="STRING" id="5364.A0A5C3ND46"/>
<accession>A0A5C3ND46</accession>
<evidence type="ECO:0000256" key="3">
    <source>
        <dbReference type="PROSITE-ProRule" id="PRU00221"/>
    </source>
</evidence>
<dbReference type="Pfam" id="PF23295">
    <property type="entry name" value="Arm_4"/>
    <property type="match status" value="1"/>
</dbReference>
<dbReference type="PANTHER" id="PTHR46108">
    <property type="entry name" value="BLUE CHEESE"/>
    <property type="match status" value="1"/>
</dbReference>
<evidence type="ECO:0000313" key="7">
    <source>
        <dbReference type="Proteomes" id="UP000305948"/>
    </source>
</evidence>
<dbReference type="CDD" id="cd06071">
    <property type="entry name" value="Beach"/>
    <property type="match status" value="1"/>
</dbReference>
<protein>
    <submittedName>
        <fullName evidence="6">Beach-domain-containing protein</fullName>
    </submittedName>
</protein>
<dbReference type="SMART" id="SM01026">
    <property type="entry name" value="Beach"/>
    <property type="match status" value="1"/>
</dbReference>
<dbReference type="Pfam" id="PF00400">
    <property type="entry name" value="WD40"/>
    <property type="match status" value="1"/>
</dbReference>
<dbReference type="InterPro" id="IPR019775">
    <property type="entry name" value="WD40_repeat_CS"/>
</dbReference>
<dbReference type="PROSITE" id="PS00678">
    <property type="entry name" value="WD_REPEATS_1"/>
    <property type="match status" value="1"/>
</dbReference>
<dbReference type="InterPro" id="IPR036322">
    <property type="entry name" value="WD40_repeat_dom_sf"/>
</dbReference>
<dbReference type="InterPro" id="IPR051944">
    <property type="entry name" value="BEACH_domain_protein"/>
</dbReference>
<reference evidence="6 7" key="1">
    <citation type="journal article" date="2019" name="Nat. Ecol. Evol.">
        <title>Megaphylogeny resolves global patterns of mushroom evolution.</title>
        <authorList>
            <person name="Varga T."/>
            <person name="Krizsan K."/>
            <person name="Foldi C."/>
            <person name="Dima B."/>
            <person name="Sanchez-Garcia M."/>
            <person name="Sanchez-Ramirez S."/>
            <person name="Szollosi G.J."/>
            <person name="Szarkandi J.G."/>
            <person name="Papp V."/>
            <person name="Albert L."/>
            <person name="Andreopoulos W."/>
            <person name="Angelini C."/>
            <person name="Antonin V."/>
            <person name="Barry K.W."/>
            <person name="Bougher N.L."/>
            <person name="Buchanan P."/>
            <person name="Buyck B."/>
            <person name="Bense V."/>
            <person name="Catcheside P."/>
            <person name="Chovatia M."/>
            <person name="Cooper J."/>
            <person name="Damon W."/>
            <person name="Desjardin D."/>
            <person name="Finy P."/>
            <person name="Geml J."/>
            <person name="Haridas S."/>
            <person name="Hughes K."/>
            <person name="Justo A."/>
            <person name="Karasinski D."/>
            <person name="Kautmanova I."/>
            <person name="Kiss B."/>
            <person name="Kocsube S."/>
            <person name="Kotiranta H."/>
            <person name="LaButti K.M."/>
            <person name="Lechner B.E."/>
            <person name="Liimatainen K."/>
            <person name="Lipzen A."/>
            <person name="Lukacs Z."/>
            <person name="Mihaltcheva S."/>
            <person name="Morgado L.N."/>
            <person name="Niskanen T."/>
            <person name="Noordeloos M.E."/>
            <person name="Ohm R.A."/>
            <person name="Ortiz-Santana B."/>
            <person name="Ovrebo C."/>
            <person name="Racz N."/>
            <person name="Riley R."/>
            <person name="Savchenko A."/>
            <person name="Shiryaev A."/>
            <person name="Soop K."/>
            <person name="Spirin V."/>
            <person name="Szebenyi C."/>
            <person name="Tomsovsky M."/>
            <person name="Tulloss R.E."/>
            <person name="Uehling J."/>
            <person name="Grigoriev I.V."/>
            <person name="Vagvolgyi C."/>
            <person name="Papp T."/>
            <person name="Martin F.M."/>
            <person name="Miettinen O."/>
            <person name="Hibbett D.S."/>
            <person name="Nagy L.G."/>
        </authorList>
    </citation>
    <scope>NUCLEOTIDE SEQUENCE [LARGE SCALE GENOMIC DNA]</scope>
    <source>
        <strain evidence="6 7">OMC1185</strain>
    </source>
</reference>
<dbReference type="Pfam" id="PF13385">
    <property type="entry name" value="Laminin_G_3"/>
    <property type="match status" value="1"/>
</dbReference>
<dbReference type="InterPro" id="IPR013320">
    <property type="entry name" value="ConA-like_dom_sf"/>
</dbReference>
<evidence type="ECO:0000256" key="2">
    <source>
        <dbReference type="ARBA" id="ARBA00022737"/>
    </source>
</evidence>
<feature type="repeat" description="WD" evidence="3">
    <location>
        <begin position="1831"/>
        <end position="1872"/>
    </location>
</feature>
<dbReference type="Gene3D" id="1.10.1540.10">
    <property type="entry name" value="BEACH domain"/>
    <property type="match status" value="1"/>
</dbReference>
<dbReference type="InterPro" id="IPR056252">
    <property type="entry name" value="Alfy-like_Arm-like"/>
</dbReference>
<evidence type="ECO:0000259" key="4">
    <source>
        <dbReference type="PROSITE" id="PS50197"/>
    </source>
</evidence>
<evidence type="ECO:0000256" key="1">
    <source>
        <dbReference type="ARBA" id="ARBA00022574"/>
    </source>
</evidence>
<dbReference type="SUPFAM" id="SSF50729">
    <property type="entry name" value="PH domain-like"/>
    <property type="match status" value="1"/>
</dbReference>
<dbReference type="PROSITE" id="PS50294">
    <property type="entry name" value="WD_REPEATS_REGION"/>
    <property type="match status" value="1"/>
</dbReference>
<keyword evidence="2" id="KW-0677">Repeat</keyword>
<dbReference type="Gene3D" id="2.60.120.200">
    <property type="match status" value="1"/>
</dbReference>
<dbReference type="OrthoDB" id="26681at2759"/>
<dbReference type="SUPFAM" id="SSF50978">
    <property type="entry name" value="WD40 repeat-like"/>
    <property type="match status" value="1"/>
</dbReference>
<dbReference type="PROSITE" id="PS50082">
    <property type="entry name" value="WD_REPEATS_2"/>
    <property type="match status" value="1"/>
</dbReference>
<dbReference type="InterPro" id="IPR000409">
    <property type="entry name" value="BEACH_dom"/>
</dbReference>
<dbReference type="PROSITE" id="PS50197">
    <property type="entry name" value="BEACH"/>
    <property type="match status" value="1"/>
</dbReference>
<dbReference type="InterPro" id="IPR036372">
    <property type="entry name" value="BEACH_dom_sf"/>
</dbReference>
<dbReference type="PANTHER" id="PTHR46108:SF4">
    <property type="entry name" value="BLUE CHEESE"/>
    <property type="match status" value="1"/>
</dbReference>
<sequence>MLRTLLTPLVATFNLSPRLTPTTPKAPVFGEEDDLAPEDFARDVLIELMRNGVEKLKVAEDTRSRIEAITLSEIHRVMLEDTCTKDVFREMDGFLVVMNAMSTALIEEEGPVKEPEEQVLQNITEGTRLIFTILSEAIYEHSENYTYFERTVGYDSFRQAAQPLVLDSRTVDWVLGLLLSLSLHNFSMAGLFGILRNNSQLISRGSGLQSDFGLIYYPDALKLLCSFTQEHFTDDAILRLVIYKVLERLSATSHRNKAILSDMGLLESLIAESRSKLETSVSNDERSVKQKLLKRLLDMGATPEVGILLFRKAVKDNETLDLETLDLLRSGMKSKWPNHFSMESKAALCLDEPRVKGLPVTGFTFMTWLWFEKFPQSDPQPVFTFRIESRSLFSLSVCADGKLQLRGTAERDIFVSAKGRVPKSRWTHVTVVYYPHRASNPTIRVFVDGLLTDTANWAYPKSESITAVGTYVLGDDSESANGTLCITSSYLLSHPLADDLPRLVHHLGPRYEAYFQSGEIIKFLTYEASTSLNIHISATTLEAASPGPSALLKTIKGSPLVSEQSIIFALHTANLRTDGNDKGQEHEHTVSPLMTQPRREFRAVGDARVIKVHTLDEAMWRIGGASIALRLIQLAKTPHEVSRALGILTEGLRNSWQNSEDMERLRGYDVLGDILRSKNALINVTGYEILFEFLGMNFRTLDQSTIVNTLAYRAVALDFELWSRTKPDIQRLHMEHFRILLSTSKHKRFNAKQRFAKLSLVRKLLFVLQTNWYRDQMIPLVVHALQIAAEAEFTVDDAVKPIVSFLAANLHEVAAPSPGSMKSVVDNSHTRERAERVLEALVSVLYDRQAYNNFTSALPVTRIYLLLLGDRPSPTVARNVLLLIGISINVSTSFIRKFELVSGWSMVKTVLPYGWDGTVHRAAFDVLLGRVGSDSKPSPPTVLCPQILPAILASLQRGLTRVPASPWEPIVELLVEELINLQASSPTFRQIFRSQQTTQQFVDAFSTFVKALSSAAEIRHSTVRLLEKLSHFGLSLALDNSVGSTQQRQILDLLQSSQNLFQSGAGDSTNIDPNVIVGSRRGFGSRILSSRLSLQVGERTLLKSLSRLSDWRKTVIDSEKKRIRKTVLDLREHRRQVSRLHQWILVLDCERSLWTQPEPSKFWRLDETEGPYRVRKKLEPEEEKLSIPRLGDSSGSRLIETADVVSPTVSRVEVPPWADTYEASVTDMGGDLAEEIEEDKHRRVRHELEPGDIIEAVCTVARIAGVDSSPGLLILGRTHLYMLDGLIENDDGEVVDAKDAPKKLFLIPGSSLELNGPQRAQRWTYSQIGGFSDRTFLFRDVGLEFYFRNNMSLLAVFANKQQRLDITQRLSLSVTSKSPGDTLTPAGNLLKTPLFGKMSARVLGGSRGDELATAQGRWQAREISNFTYLSIINQTSGRTPADATQYPVFPWVLQDYSSETLDLTSPSAYRDLSKPMGAMTEARAVDAFQRYQNLASVGEKPFHYGTHFSSSMIVCHFLIRLSPFNRMFKTLQGGDWDLADRLFSDMARAYDSAATDVRGDVRELIPEFFTCPEFLENSANFDFGVQQTGERVHDVKLPPWAKQDPLLFIEMNRKALESDYVSENLPAWIDLIWGYKQGDPEYLNVFHPLSYEGAIDLDSITDDLEREATVGIIHNFGQTPRKLFNQPHPQRYMHGISTLPLGQLSGIAEDYKLLQQSAKPRRDLGASNPVEDLVIDLIGEKIVPCPPGTLCAPSRPYERIEWGPTRLGANADGEIRVMVDRKVVQVLEFLSCTCAAFADADNLVTGSADHLVRLWQVAHSPSFSLTLLHTLRAHTGPVTCVAASKAWAVAVTGSKDGSAVLWDLNRGVYVRSIWHEEGEAVECVAINESTGYIVTCSRTTLALHTINARPIVPISPSKPIPTPLPAATQIPANPITSLAFLERDYSPVPVLAAGSEDGRISLLTWEHTGERWAFKVLRELKVSGGRRVKVTALKFVGEMLYHGEDTGKVYSWELPDN</sequence>
<dbReference type="PROSITE" id="PS51783">
    <property type="entry name" value="PH_BEACH"/>
    <property type="match status" value="1"/>
</dbReference>
<evidence type="ECO:0000313" key="6">
    <source>
        <dbReference type="EMBL" id="TFK55260.1"/>
    </source>
</evidence>
<feature type="domain" description="BEACH" evidence="4">
    <location>
        <begin position="1403"/>
        <end position="1691"/>
    </location>
</feature>
<dbReference type="InterPro" id="IPR023362">
    <property type="entry name" value="PH-BEACH_dom"/>
</dbReference>
<name>A0A5C3ND46_9AGAM</name>
<dbReference type="InterPro" id="IPR001680">
    <property type="entry name" value="WD40_rpt"/>
</dbReference>
<dbReference type="EMBL" id="ML213505">
    <property type="protein sequence ID" value="TFK55260.1"/>
    <property type="molecule type" value="Genomic_DNA"/>
</dbReference>
<keyword evidence="1 3" id="KW-0853">WD repeat</keyword>